<comment type="similarity">
    <text evidence="3 14">Belongs to the HPrK/P family.</text>
</comment>
<comment type="subunit">
    <text evidence="14">Homohexamer.</text>
</comment>
<organism evidence="17 18">
    <name type="scientific">Ruminococcus flavefaciens</name>
    <dbReference type="NCBI Taxonomy" id="1265"/>
    <lineage>
        <taxon>Bacteria</taxon>
        <taxon>Bacillati</taxon>
        <taxon>Bacillota</taxon>
        <taxon>Clostridia</taxon>
        <taxon>Eubacteriales</taxon>
        <taxon>Oscillospiraceae</taxon>
        <taxon>Ruminococcus</taxon>
    </lineage>
</organism>
<dbReference type="SUPFAM" id="SSF53795">
    <property type="entry name" value="PEP carboxykinase-like"/>
    <property type="match status" value="1"/>
</dbReference>
<dbReference type="Gene3D" id="3.40.50.300">
    <property type="entry name" value="P-loop containing nucleotide triphosphate hydrolases"/>
    <property type="match status" value="1"/>
</dbReference>
<evidence type="ECO:0000313" key="18">
    <source>
        <dbReference type="Proteomes" id="UP000183190"/>
    </source>
</evidence>
<evidence type="ECO:0000256" key="14">
    <source>
        <dbReference type="HAMAP-Rule" id="MF_01249"/>
    </source>
</evidence>
<dbReference type="Proteomes" id="UP000183190">
    <property type="component" value="Unassembled WGS sequence"/>
</dbReference>
<keyword evidence="12 14" id="KW-0119">Carbohydrate metabolism</keyword>
<accession>A0A1H6HS16</accession>
<dbReference type="SUPFAM" id="SSF75138">
    <property type="entry name" value="HprK N-terminal domain-like"/>
    <property type="match status" value="1"/>
</dbReference>
<keyword evidence="6 14" id="KW-0479">Metal-binding</keyword>
<evidence type="ECO:0000256" key="4">
    <source>
        <dbReference type="ARBA" id="ARBA00022527"/>
    </source>
</evidence>
<sequence>MADNFKVSLQKLIEEFKLEAIFIHKDANEIMIDENDVNRPGLQLMGFYEYFNPERIQIIGKMEFAYLSTIDEKTRRERLQLLFAQRIPALIITRELPYFAEMLELAKEYEVPLLRSKESTSNFIAGLIAFLNLTLAPRITRHGVLIEIYGEGVFITGESGVGKSETAIELVKRGHRLVADDAVEIRKVSNISLVGSSPDNIRHFLELRGIGIINARRLFGIGAVKMTEKIDLVVELEQWNSEKVYDRMGVDTEFVSLLGVKIPSLTIPVKPGRNLAVILEVAAMNNRQKKMGYNAARELLNRLGMESDPKEVVRDYDAF</sequence>
<reference evidence="17 18" key="1">
    <citation type="submission" date="2016-10" db="EMBL/GenBank/DDBJ databases">
        <authorList>
            <person name="de Groot N.N."/>
        </authorList>
    </citation>
    <scope>NUCLEOTIDE SEQUENCE [LARGE SCALE GENOMIC DNA]</scope>
    <source>
        <strain evidence="17 18">YAD2003</strain>
    </source>
</reference>
<evidence type="ECO:0000313" key="17">
    <source>
        <dbReference type="EMBL" id="SEH36964.1"/>
    </source>
</evidence>
<feature type="region of interest" description="Important for the catalytic mechanism of dephosphorylation" evidence="14">
    <location>
        <begin position="268"/>
        <end position="273"/>
    </location>
</feature>
<dbReference type="Gene3D" id="3.40.1390.20">
    <property type="entry name" value="HprK N-terminal domain-like"/>
    <property type="match status" value="1"/>
</dbReference>
<feature type="binding site" evidence="14">
    <location>
        <position position="164"/>
    </location>
    <ligand>
        <name>Mg(2+)</name>
        <dbReference type="ChEBI" id="CHEBI:18420"/>
    </ligand>
</feature>
<feature type="domain" description="HPr kinase/phosphorylase C-terminal" evidence="16">
    <location>
        <begin position="134"/>
        <end position="302"/>
    </location>
</feature>
<dbReference type="GO" id="GO:0006109">
    <property type="term" value="P:regulation of carbohydrate metabolic process"/>
    <property type="evidence" value="ECO:0007669"/>
    <property type="project" value="UniProtKB-UniRule"/>
</dbReference>
<feature type="active site" evidence="14">
    <location>
        <position position="142"/>
    </location>
</feature>
<dbReference type="InterPro" id="IPR028979">
    <property type="entry name" value="Ser_kin/Pase_Hpr-like_N_sf"/>
</dbReference>
<evidence type="ECO:0000256" key="11">
    <source>
        <dbReference type="ARBA" id="ARBA00023268"/>
    </source>
</evidence>
<comment type="catalytic activity">
    <reaction evidence="1 14">
        <text>[HPr protein]-L-serine + ATP = [HPr protein]-O-phospho-L-serine + ADP + H(+)</text>
        <dbReference type="Rhea" id="RHEA:46600"/>
        <dbReference type="Rhea" id="RHEA-COMP:11602"/>
        <dbReference type="Rhea" id="RHEA-COMP:11603"/>
        <dbReference type="ChEBI" id="CHEBI:15378"/>
        <dbReference type="ChEBI" id="CHEBI:29999"/>
        <dbReference type="ChEBI" id="CHEBI:30616"/>
        <dbReference type="ChEBI" id="CHEBI:83421"/>
        <dbReference type="ChEBI" id="CHEBI:456216"/>
    </reaction>
</comment>
<feature type="binding site" evidence="14">
    <location>
        <begin position="157"/>
        <end position="164"/>
    </location>
    <ligand>
        <name>ATP</name>
        <dbReference type="ChEBI" id="CHEBI:30616"/>
    </ligand>
</feature>
<dbReference type="GO" id="GO:0004712">
    <property type="term" value="F:protein serine/threonine/tyrosine kinase activity"/>
    <property type="evidence" value="ECO:0007669"/>
    <property type="project" value="UniProtKB-UniRule"/>
</dbReference>
<keyword evidence="9 14" id="KW-0067">ATP-binding</keyword>
<dbReference type="GO" id="GO:0000287">
    <property type="term" value="F:magnesium ion binding"/>
    <property type="evidence" value="ECO:0007669"/>
    <property type="project" value="UniProtKB-UniRule"/>
</dbReference>
<evidence type="ECO:0000256" key="8">
    <source>
        <dbReference type="ARBA" id="ARBA00022777"/>
    </source>
</evidence>
<dbReference type="FunFam" id="3.40.50.300:FF:000174">
    <property type="entry name" value="HPr kinase/phosphorylase"/>
    <property type="match status" value="1"/>
</dbReference>
<comment type="domain">
    <text evidence="14">The Walker A ATP-binding motif also binds Pi and PPi.</text>
</comment>
<evidence type="ECO:0000256" key="13">
    <source>
        <dbReference type="ARBA" id="ARBA00047657"/>
    </source>
</evidence>
<feature type="active site" evidence="14">
    <location>
        <position position="247"/>
    </location>
</feature>
<dbReference type="GO" id="GO:0004674">
    <property type="term" value="F:protein serine/threonine kinase activity"/>
    <property type="evidence" value="ECO:0007669"/>
    <property type="project" value="UniProtKB-KW"/>
</dbReference>
<dbReference type="GO" id="GO:0000155">
    <property type="term" value="F:phosphorelay sensor kinase activity"/>
    <property type="evidence" value="ECO:0007669"/>
    <property type="project" value="InterPro"/>
</dbReference>
<evidence type="ECO:0000256" key="9">
    <source>
        <dbReference type="ARBA" id="ARBA00022840"/>
    </source>
</evidence>
<evidence type="ECO:0000256" key="7">
    <source>
        <dbReference type="ARBA" id="ARBA00022741"/>
    </source>
</evidence>
<dbReference type="InterPro" id="IPR003755">
    <property type="entry name" value="HPr(Ser)_kin/Pase"/>
</dbReference>
<comment type="function">
    <text evidence="14">Catalyzes the ATP- as well as the pyrophosphate-dependent phosphorylation of a specific serine residue in HPr, a phosphocarrier protein of the phosphoenolpyruvate-dependent sugar phosphotransferase system (PTS). HprK/P also catalyzes the pyrophosphate-producing, inorganic phosphate-dependent dephosphorylation (phosphorolysis) of seryl-phosphorylated HPr (P-Ser-HPr). The two antagonistic activities of HprK/P are regulated by several intracellular metabolites, which change their concentration in response to the absence or presence of rapidly metabolisable carbon sources (glucose, fructose, etc.) in the growth medium. Therefore, by controlling the phosphorylation state of HPr, HPrK/P is a sensor enzyme that plays a major role in the regulation of carbon metabolism and sugar transport: it mediates carbon catabolite repression (CCR), and regulates PTS-catalyzed carbohydrate uptake and inducer exclusion.</text>
</comment>
<feature type="domain" description="HPr(Ser) kinase/phosphorylase N-terminal" evidence="15">
    <location>
        <begin position="7"/>
        <end position="131"/>
    </location>
</feature>
<dbReference type="Pfam" id="PF07475">
    <property type="entry name" value="Hpr_kinase_C"/>
    <property type="match status" value="1"/>
</dbReference>
<evidence type="ECO:0000256" key="12">
    <source>
        <dbReference type="ARBA" id="ARBA00023277"/>
    </source>
</evidence>
<evidence type="ECO:0000256" key="10">
    <source>
        <dbReference type="ARBA" id="ARBA00022842"/>
    </source>
</evidence>
<keyword evidence="10 14" id="KW-0460">Magnesium</keyword>
<dbReference type="EC" id="2.7.11.-" evidence="14"/>
<feature type="active site" evidence="14">
    <location>
        <position position="163"/>
    </location>
</feature>
<evidence type="ECO:0000256" key="1">
    <source>
        <dbReference type="ARBA" id="ARBA00001120"/>
    </source>
</evidence>
<feature type="active site" description="Proton acceptor; for phosphorylation activity. Proton donor; for dephosphorylation activity" evidence="14">
    <location>
        <position position="181"/>
    </location>
</feature>
<dbReference type="PANTHER" id="PTHR30305:SF1">
    <property type="entry name" value="HPR KINASE_PHOSPHORYLASE"/>
    <property type="match status" value="1"/>
</dbReference>
<dbReference type="InterPro" id="IPR011104">
    <property type="entry name" value="Hpr_kin/Pase_C"/>
</dbReference>
<keyword evidence="11 14" id="KW-0511">Multifunctional enzyme</keyword>
<protein>
    <recommendedName>
        <fullName evidence="14">HPr kinase/phosphorylase</fullName>
        <shortName evidence="14">HPrK/P</shortName>
        <ecNumber evidence="14">2.7.11.-</ecNumber>
        <ecNumber evidence="14">2.7.4.-</ecNumber>
    </recommendedName>
    <alternativeName>
        <fullName evidence="14">HPr(Ser) kinase/phosphorylase</fullName>
    </alternativeName>
</protein>
<keyword evidence="7 14" id="KW-0547">Nucleotide-binding</keyword>
<feature type="region of interest" description="Important for the catalytic mechanism of both phosphorylation and dephosphorylation" evidence="14">
    <location>
        <begin position="205"/>
        <end position="214"/>
    </location>
</feature>
<evidence type="ECO:0000256" key="6">
    <source>
        <dbReference type="ARBA" id="ARBA00022723"/>
    </source>
</evidence>
<dbReference type="NCBIfam" id="TIGR00679">
    <property type="entry name" value="hpr-ser"/>
    <property type="match status" value="1"/>
</dbReference>
<gene>
    <name evidence="14" type="primary">hprK</name>
    <name evidence="17" type="ORF">SAMN02910265_00062</name>
</gene>
<proteinExistence type="inferred from homology"/>
<keyword evidence="8 14" id="KW-0418">Kinase</keyword>
<dbReference type="EMBL" id="FNWV01000001">
    <property type="protein sequence ID" value="SEH36964.1"/>
    <property type="molecule type" value="Genomic_DNA"/>
</dbReference>
<evidence type="ECO:0000259" key="16">
    <source>
        <dbReference type="Pfam" id="PF07475"/>
    </source>
</evidence>
<dbReference type="HAMAP" id="MF_01249">
    <property type="entry name" value="HPr_kinase"/>
    <property type="match status" value="1"/>
</dbReference>
<dbReference type="GO" id="GO:0005524">
    <property type="term" value="F:ATP binding"/>
    <property type="evidence" value="ECO:0007669"/>
    <property type="project" value="UniProtKB-UniRule"/>
</dbReference>
<dbReference type="Pfam" id="PF02603">
    <property type="entry name" value="Hpr_kinase_N"/>
    <property type="match status" value="1"/>
</dbReference>
<evidence type="ECO:0000259" key="15">
    <source>
        <dbReference type="Pfam" id="PF02603"/>
    </source>
</evidence>
<dbReference type="CDD" id="cd01918">
    <property type="entry name" value="HprK_C"/>
    <property type="match status" value="1"/>
</dbReference>
<comment type="catalytic activity">
    <reaction evidence="13 14">
        <text>[HPr protein]-O-phospho-L-serine + phosphate + H(+) = [HPr protein]-L-serine + diphosphate</text>
        <dbReference type="Rhea" id="RHEA:46604"/>
        <dbReference type="Rhea" id="RHEA-COMP:11602"/>
        <dbReference type="Rhea" id="RHEA-COMP:11603"/>
        <dbReference type="ChEBI" id="CHEBI:15378"/>
        <dbReference type="ChEBI" id="CHEBI:29999"/>
        <dbReference type="ChEBI" id="CHEBI:33019"/>
        <dbReference type="ChEBI" id="CHEBI:43474"/>
        <dbReference type="ChEBI" id="CHEBI:83421"/>
    </reaction>
</comment>
<dbReference type="InterPro" id="IPR011126">
    <property type="entry name" value="Hpr_kin/Pase_Hpr_N"/>
</dbReference>
<dbReference type="AlphaFoldDB" id="A0A1H6HS16"/>
<dbReference type="OrthoDB" id="9778803at2"/>
<evidence type="ECO:0000256" key="5">
    <source>
        <dbReference type="ARBA" id="ARBA00022679"/>
    </source>
</evidence>
<comment type="miscellaneous">
    <text evidence="14">Both phosphorylation and phosphorolysis are carried out by the same active site and suggest a common mechanism for both reactions.</text>
</comment>
<name>A0A1H6HS16_RUMFL</name>
<keyword evidence="4 14" id="KW-0723">Serine/threonine-protein kinase</keyword>
<dbReference type="PANTHER" id="PTHR30305">
    <property type="entry name" value="PROTEIN YJDM-RELATED"/>
    <property type="match status" value="1"/>
</dbReference>
<comment type="cofactor">
    <cofactor evidence="2 14">
        <name>Mg(2+)</name>
        <dbReference type="ChEBI" id="CHEBI:18420"/>
    </cofactor>
</comment>
<dbReference type="RefSeq" id="WP_074713926.1">
    <property type="nucleotide sequence ID" value="NZ_FNWV01000001.1"/>
</dbReference>
<evidence type="ECO:0000256" key="2">
    <source>
        <dbReference type="ARBA" id="ARBA00001946"/>
    </source>
</evidence>
<evidence type="ECO:0000256" key="3">
    <source>
        <dbReference type="ARBA" id="ARBA00006883"/>
    </source>
</evidence>
<keyword evidence="5 14" id="KW-0808">Transferase</keyword>
<dbReference type="EC" id="2.7.4.-" evidence="14"/>
<feature type="binding site" evidence="14">
    <location>
        <position position="206"/>
    </location>
    <ligand>
        <name>Mg(2+)</name>
        <dbReference type="ChEBI" id="CHEBI:18420"/>
    </ligand>
</feature>
<dbReference type="InterPro" id="IPR027417">
    <property type="entry name" value="P-loop_NTPase"/>
</dbReference>